<sequence>MPWQGRYPRAEGGASRPESLEYVPWSAAGSRRRPVCRDGACGRMEWRVEGPRHKSDKFPSACRSLPVRQARYGDLHFWGAITLMSLFAGAVMASPHQNQTMRAASDGNLGTASPASMEDNSRETSSLPVWSHRHGENVTLQGLNNPELLRAERSPLKSGRGRKNNKRSRNGNRRYCSLRSLRVKVRDLGLGFESDEVVRFKYCSGSCQRTRTNYDVTLSWLLQERATEFEPHERDLPSAHPCCRPTRFEDFSFMDVHNAWQAVAQISAAECGCVG</sequence>
<dbReference type="Gene3D" id="2.10.90.10">
    <property type="entry name" value="Cystine-knot cytokines"/>
    <property type="match status" value="1"/>
</dbReference>
<evidence type="ECO:0000256" key="8">
    <source>
        <dbReference type="ARBA" id="ARBA00058643"/>
    </source>
</evidence>
<dbReference type="GO" id="GO:0008083">
    <property type="term" value="F:growth factor activity"/>
    <property type="evidence" value="ECO:0007669"/>
    <property type="project" value="UniProtKB-KW"/>
</dbReference>
<dbReference type="Proteomes" id="UP000694421">
    <property type="component" value="Unplaced"/>
</dbReference>
<dbReference type="CDD" id="cd19381">
    <property type="entry name" value="TGF_beta_Artemin"/>
    <property type="match status" value="1"/>
</dbReference>
<dbReference type="GO" id="GO:0007399">
    <property type="term" value="P:nervous system development"/>
    <property type="evidence" value="ECO:0007669"/>
    <property type="project" value="UniProtKB-ARBA"/>
</dbReference>
<keyword evidence="15" id="KW-1185">Reference proteome</keyword>
<keyword evidence="3" id="KW-0964">Secreted</keyword>
<evidence type="ECO:0000256" key="10">
    <source>
        <dbReference type="ARBA" id="ARBA00074181"/>
    </source>
</evidence>
<dbReference type="OMA" id="ARMEWRV"/>
<comment type="function">
    <text evidence="8">Growth factor that supports the survival of sensory and sympathetic peripheral neurons in culture and also supports the survival of dopaminergic neurons of the ventral mid-brain. Acts by binding to its coreceptor, GFRA3, leading to autophosphorylation and activation of the RET receptor. Strong attractant of gut hematopoietic cells thus promoting the formation Peyer's patch-like structures, a major component of the gut-associated lymphoid tissue.</text>
</comment>
<evidence type="ECO:0000313" key="14">
    <source>
        <dbReference type="Ensembl" id="ENSSMRP00000023726.1"/>
    </source>
</evidence>
<evidence type="ECO:0000259" key="13">
    <source>
        <dbReference type="PROSITE" id="PS51362"/>
    </source>
</evidence>
<dbReference type="Pfam" id="PF00019">
    <property type="entry name" value="TGF_beta"/>
    <property type="match status" value="1"/>
</dbReference>
<feature type="region of interest" description="Disordered" evidence="12">
    <location>
        <begin position="101"/>
        <end position="171"/>
    </location>
</feature>
<evidence type="ECO:0000256" key="7">
    <source>
        <dbReference type="ARBA" id="ARBA00023180"/>
    </source>
</evidence>
<dbReference type="FunFam" id="2.10.90.10:FF:000032">
    <property type="entry name" value="Artemin"/>
    <property type="match status" value="1"/>
</dbReference>
<reference evidence="14" key="1">
    <citation type="submission" date="2025-05" db="UniProtKB">
        <authorList>
            <consortium name="Ensembl"/>
        </authorList>
    </citation>
    <scope>IDENTIFICATION</scope>
</reference>
<dbReference type="Ensembl" id="ENSSMRT00000027789.1">
    <property type="protein sequence ID" value="ENSSMRP00000023726.1"/>
    <property type="gene ID" value="ENSSMRG00000018407.1"/>
</dbReference>
<evidence type="ECO:0000256" key="6">
    <source>
        <dbReference type="ARBA" id="ARBA00023157"/>
    </source>
</evidence>
<dbReference type="PANTHER" id="PTHR12173">
    <property type="entry name" value="GDNF SUBFAMILY OF TGF-BETA FAMILY"/>
    <property type="match status" value="1"/>
</dbReference>
<dbReference type="GeneTree" id="ENSGT00950000182993"/>
<keyword evidence="7" id="KW-0325">Glycoprotein</keyword>
<evidence type="ECO:0000256" key="2">
    <source>
        <dbReference type="ARBA" id="ARBA00009832"/>
    </source>
</evidence>
<comment type="similarity">
    <text evidence="2">Belongs to the TGF-beta family. GDNF subfamily.</text>
</comment>
<evidence type="ECO:0000256" key="1">
    <source>
        <dbReference type="ARBA" id="ARBA00004613"/>
    </source>
</evidence>
<feature type="domain" description="TGF-beta family profile" evidence="13">
    <location>
        <begin position="160"/>
        <end position="274"/>
    </location>
</feature>
<organism evidence="14 15">
    <name type="scientific">Salvator merianae</name>
    <name type="common">Argentine black and white tegu</name>
    <name type="synonym">Tupinambis merianae</name>
    <dbReference type="NCBI Taxonomy" id="96440"/>
    <lineage>
        <taxon>Eukaryota</taxon>
        <taxon>Metazoa</taxon>
        <taxon>Chordata</taxon>
        <taxon>Craniata</taxon>
        <taxon>Vertebrata</taxon>
        <taxon>Euteleostomi</taxon>
        <taxon>Lepidosauria</taxon>
        <taxon>Squamata</taxon>
        <taxon>Bifurcata</taxon>
        <taxon>Unidentata</taxon>
        <taxon>Episquamata</taxon>
        <taxon>Laterata</taxon>
        <taxon>Teiioidea</taxon>
        <taxon>Teiidae</taxon>
        <taxon>Salvator</taxon>
    </lineage>
</organism>
<dbReference type="AlphaFoldDB" id="A0A8D0DY45"/>
<evidence type="ECO:0000256" key="11">
    <source>
        <dbReference type="RuleBase" id="RU000354"/>
    </source>
</evidence>
<evidence type="ECO:0000256" key="5">
    <source>
        <dbReference type="ARBA" id="ARBA00023030"/>
    </source>
</evidence>
<dbReference type="GO" id="GO:0005576">
    <property type="term" value="C:extracellular region"/>
    <property type="evidence" value="ECO:0007669"/>
    <property type="project" value="UniProtKB-SubCell"/>
</dbReference>
<keyword evidence="4" id="KW-0732">Signal</keyword>
<evidence type="ECO:0000256" key="9">
    <source>
        <dbReference type="ARBA" id="ARBA00063068"/>
    </source>
</evidence>
<dbReference type="SUPFAM" id="SSF57501">
    <property type="entry name" value="Cystine-knot cytokines"/>
    <property type="match status" value="1"/>
</dbReference>
<evidence type="ECO:0000313" key="15">
    <source>
        <dbReference type="Proteomes" id="UP000694421"/>
    </source>
</evidence>
<dbReference type="PROSITE" id="PS51362">
    <property type="entry name" value="TGF_BETA_2"/>
    <property type="match status" value="1"/>
</dbReference>
<evidence type="ECO:0000256" key="3">
    <source>
        <dbReference type="ARBA" id="ARBA00022525"/>
    </source>
</evidence>
<feature type="compositionally biased region" description="Basic residues" evidence="12">
    <location>
        <begin position="159"/>
        <end position="171"/>
    </location>
</feature>
<dbReference type="InterPro" id="IPR029034">
    <property type="entry name" value="Cystine-knot_cytokine"/>
</dbReference>
<keyword evidence="6" id="KW-1015">Disulfide bond</keyword>
<evidence type="ECO:0000256" key="12">
    <source>
        <dbReference type="SAM" id="MobiDB-lite"/>
    </source>
</evidence>
<name>A0A8D0DY45_SALMN</name>
<comment type="subcellular location">
    <subcellularLocation>
        <location evidence="1">Secreted</location>
    </subcellularLocation>
</comment>
<comment type="subunit">
    <text evidence="9">Homodimer; disulfide-linked. Interacts with GFRA3 coreceptor and RET: forms a 2:2:2 ternary complex composed of ARTN ligand, GFRA3 and RET receptor.</text>
</comment>
<dbReference type="GO" id="GO:0030971">
    <property type="term" value="F:receptor tyrosine kinase binding"/>
    <property type="evidence" value="ECO:0007669"/>
    <property type="project" value="InterPro"/>
</dbReference>
<feature type="compositionally biased region" description="Polar residues" evidence="12">
    <location>
        <begin position="101"/>
        <end position="114"/>
    </location>
</feature>
<dbReference type="InterPro" id="IPR043401">
    <property type="entry name" value="GDNF_fam"/>
</dbReference>
<keyword evidence="5 11" id="KW-0339">Growth factor</keyword>
<accession>A0A8D0DY45</accession>
<dbReference type="GO" id="GO:0030116">
    <property type="term" value="F:glial cell-derived neurotrophic factor receptor binding"/>
    <property type="evidence" value="ECO:0007669"/>
    <property type="project" value="InterPro"/>
</dbReference>
<proteinExistence type="inferred from homology"/>
<protein>
    <recommendedName>
        <fullName evidence="10">Artemin</fullName>
    </recommendedName>
</protein>
<dbReference type="PANTHER" id="PTHR12173:SF9">
    <property type="entry name" value="ARTEMIN"/>
    <property type="match status" value="1"/>
</dbReference>
<dbReference type="Ensembl" id="ENSSMRT00000027790.1">
    <property type="protein sequence ID" value="ENSSMRP00000023727.1"/>
    <property type="gene ID" value="ENSSMRG00000018407.1"/>
</dbReference>
<gene>
    <name evidence="14" type="primary">ARTN</name>
</gene>
<dbReference type="InterPro" id="IPR001839">
    <property type="entry name" value="TGF-b_C"/>
</dbReference>
<evidence type="ECO:0000256" key="4">
    <source>
        <dbReference type="ARBA" id="ARBA00022729"/>
    </source>
</evidence>